<accession>A0A0E0HVQ4</accession>
<dbReference type="HOGENOM" id="CLU_2254491_0_0_1"/>
<keyword evidence="2" id="KW-1185">Reference proteome</keyword>
<dbReference type="AlphaFoldDB" id="A0A0E0HVQ4"/>
<evidence type="ECO:0000313" key="1">
    <source>
        <dbReference type="EnsemblPlants" id="ONIVA06G30850.1"/>
    </source>
</evidence>
<dbReference type="Proteomes" id="UP000006591">
    <property type="component" value="Chromosome 6"/>
</dbReference>
<organism evidence="1">
    <name type="scientific">Oryza nivara</name>
    <name type="common">Indian wild rice</name>
    <name type="synonym">Oryza sativa f. spontanea</name>
    <dbReference type="NCBI Taxonomy" id="4536"/>
    <lineage>
        <taxon>Eukaryota</taxon>
        <taxon>Viridiplantae</taxon>
        <taxon>Streptophyta</taxon>
        <taxon>Embryophyta</taxon>
        <taxon>Tracheophyta</taxon>
        <taxon>Spermatophyta</taxon>
        <taxon>Magnoliopsida</taxon>
        <taxon>Liliopsida</taxon>
        <taxon>Poales</taxon>
        <taxon>Poaceae</taxon>
        <taxon>BOP clade</taxon>
        <taxon>Oryzoideae</taxon>
        <taxon>Oryzeae</taxon>
        <taxon>Oryzinae</taxon>
        <taxon>Oryza</taxon>
    </lineage>
</organism>
<reference evidence="1" key="1">
    <citation type="submission" date="2015-04" db="UniProtKB">
        <authorList>
            <consortium name="EnsemblPlants"/>
        </authorList>
    </citation>
    <scope>IDENTIFICATION</scope>
    <source>
        <strain evidence="1">SL10</strain>
    </source>
</reference>
<reference evidence="1" key="2">
    <citation type="submission" date="2018-04" db="EMBL/GenBank/DDBJ databases">
        <title>OnivRS2 (Oryza nivara Reference Sequence Version 2).</title>
        <authorList>
            <person name="Zhang J."/>
            <person name="Kudrna D."/>
            <person name="Lee S."/>
            <person name="Talag J."/>
            <person name="Rajasekar S."/>
            <person name="Welchert J."/>
            <person name="Hsing Y.-I."/>
            <person name="Wing R.A."/>
        </authorList>
    </citation>
    <scope>NUCLEOTIDE SEQUENCE [LARGE SCALE GENOMIC DNA]</scope>
    <source>
        <strain evidence="1">SL10</strain>
    </source>
</reference>
<sequence>MAAAYSTLSVSVYTYREGGGEFGDEGGKAATSAGVAERFCCCWAVAKTNMSLLTTPRRKKERARWAATARVPTLDTMAALVASMLRSCVDSGMHFPANSISAHN</sequence>
<evidence type="ECO:0000313" key="2">
    <source>
        <dbReference type="Proteomes" id="UP000006591"/>
    </source>
</evidence>
<dbReference type="Gramene" id="ONIVA06G30850.1">
    <property type="protein sequence ID" value="ONIVA06G30850.1"/>
    <property type="gene ID" value="ONIVA06G30850"/>
</dbReference>
<name>A0A0E0HVQ4_ORYNI</name>
<dbReference type="EnsemblPlants" id="ONIVA06G30850.1">
    <property type="protein sequence ID" value="ONIVA06G30850.1"/>
    <property type="gene ID" value="ONIVA06G30850"/>
</dbReference>
<protein>
    <submittedName>
        <fullName evidence="1">Uncharacterized protein</fullName>
    </submittedName>
</protein>
<proteinExistence type="predicted"/>